<dbReference type="Pfam" id="PF23869">
    <property type="entry name" value="Beta-prop_WDR75_1st"/>
    <property type="match status" value="2"/>
</dbReference>
<dbReference type="PANTHER" id="PTHR45176:SF1">
    <property type="entry name" value="TRANSDUCIN FAMILY PROTEIN _ WD-40 REPEAT FAMILY PROTEIN-RELATED"/>
    <property type="match status" value="1"/>
</dbReference>
<evidence type="ECO:0000256" key="4">
    <source>
        <dbReference type="ARBA" id="ARBA00022574"/>
    </source>
</evidence>
<keyword evidence="3" id="KW-0698">rRNA processing</keyword>
<evidence type="ECO:0000259" key="8">
    <source>
        <dbReference type="Pfam" id="PF23769"/>
    </source>
</evidence>
<name>A0AAW1R0V6_9CHLO</name>
<keyword evidence="5" id="KW-0677">Repeat</keyword>
<reference evidence="9 10" key="1">
    <citation type="journal article" date="2024" name="Nat. Commun.">
        <title>Phylogenomics reveals the evolutionary origins of lichenization in chlorophyte algae.</title>
        <authorList>
            <person name="Puginier C."/>
            <person name="Libourel C."/>
            <person name="Otte J."/>
            <person name="Skaloud P."/>
            <person name="Haon M."/>
            <person name="Grisel S."/>
            <person name="Petersen M."/>
            <person name="Berrin J.G."/>
            <person name="Delaux P.M."/>
            <person name="Dal Grande F."/>
            <person name="Keller J."/>
        </authorList>
    </citation>
    <scope>NUCLEOTIDE SEQUENCE [LARGE SCALE GENOMIC DNA]</scope>
    <source>
        <strain evidence="9 10">SAG 245.80</strain>
    </source>
</reference>
<evidence type="ECO:0000256" key="5">
    <source>
        <dbReference type="ARBA" id="ARBA00022737"/>
    </source>
</evidence>
<sequence>MVSGGGPVSQWPAVASATGRFILTPAATTVKVFSSVSSALTAVLTGHVADVTAVALAPNTESQVWTASLDGTLRLWDFLEGTELKSYDFGDAIVSLALALQGRRAFVALRWGEGRAGRVAGLDLVTGRMLPGKLATHNPGAVVVSGKGNYVATVDRHSLHVWSAERPEQRIVLHTTKRLTCVALDANEKRVAAGDASGRISVWHGFAPAVAAAFPEDAAAPMEGIEAGPAPQGVYLLSGGQEAVLVAWQLDTGKRTYLPRLAGPLTAISPVARDAARYVLTQADNTLRLVNLATMRVECSVHGLRPEPRLAPGQPRAGPAAAAIAPGSGALVVAGSNALLQFYDALRDRHIDKLQVAPRNAVSLTEQDAAAFGGLYGPPPAPCVSHAAFSGDGAALATVDVRADAGAAGSAAPVLQFWDARSGGGGGFALNTQIAEPHRRSVTGLAYHPGEDLAVTTSDDGTFRVWARVAAPPRTRAAVAGAAAAAPAAKGHWLCRSVGSYRDAPMTAAAFSADGSLVAVAAGDTVTLWDPAANALVAVLPPPAAHPPGSPFTRLAFVPGTPYLAGAAGPPNPGSYRKGAGVGGAVLLFDAASAAPKAAWALPGARASALLFAPPGTPLASAGSGLGPAGASALLILTADRRFTLARVPGAPAEAAAPAAGIESAREQGVLGYEAAFGKAQGGGKAGGGADAEAAALAATSEAAAAAAGSWQSLFDAPSHVLPPLSVLCPAFLEVMVGAQAPADA</sequence>
<feature type="repeat" description="WD" evidence="7">
    <location>
        <begin position="44"/>
        <end position="86"/>
    </location>
</feature>
<evidence type="ECO:0000256" key="1">
    <source>
        <dbReference type="ARBA" id="ARBA00004604"/>
    </source>
</evidence>
<keyword evidence="10" id="KW-1185">Reference proteome</keyword>
<dbReference type="InterPro" id="IPR001680">
    <property type="entry name" value="WD40_rpt"/>
</dbReference>
<gene>
    <name evidence="9" type="ORF">WJX81_007552</name>
</gene>
<dbReference type="InterPro" id="IPR015943">
    <property type="entry name" value="WD40/YVTN_repeat-like_dom_sf"/>
</dbReference>
<proteinExistence type="predicted"/>
<keyword evidence="6" id="KW-0539">Nucleus</keyword>
<dbReference type="PROSITE" id="PS50082">
    <property type="entry name" value="WD_REPEATS_2"/>
    <property type="match status" value="2"/>
</dbReference>
<evidence type="ECO:0000256" key="3">
    <source>
        <dbReference type="ARBA" id="ARBA00022552"/>
    </source>
</evidence>
<evidence type="ECO:0000256" key="2">
    <source>
        <dbReference type="ARBA" id="ARBA00022517"/>
    </source>
</evidence>
<keyword evidence="2" id="KW-0690">Ribosome biogenesis</keyword>
<organism evidence="9 10">
    <name type="scientific">Elliptochloris bilobata</name>
    <dbReference type="NCBI Taxonomy" id="381761"/>
    <lineage>
        <taxon>Eukaryota</taxon>
        <taxon>Viridiplantae</taxon>
        <taxon>Chlorophyta</taxon>
        <taxon>core chlorophytes</taxon>
        <taxon>Trebouxiophyceae</taxon>
        <taxon>Trebouxiophyceae incertae sedis</taxon>
        <taxon>Elliptochloris clade</taxon>
        <taxon>Elliptochloris</taxon>
    </lineage>
</organism>
<dbReference type="Proteomes" id="UP001445335">
    <property type="component" value="Unassembled WGS sequence"/>
</dbReference>
<dbReference type="InterPro" id="IPR011047">
    <property type="entry name" value="Quinoprotein_ADH-like_sf"/>
</dbReference>
<comment type="caution">
    <text evidence="9">The sequence shown here is derived from an EMBL/GenBank/DDBJ whole genome shotgun (WGS) entry which is preliminary data.</text>
</comment>
<dbReference type="Gene3D" id="2.130.10.10">
    <property type="entry name" value="YVTN repeat-like/Quinoprotein amine dehydrogenase"/>
    <property type="match status" value="3"/>
</dbReference>
<keyword evidence="4 7" id="KW-0853">WD repeat</keyword>
<evidence type="ECO:0000256" key="6">
    <source>
        <dbReference type="ARBA" id="ARBA00023242"/>
    </source>
</evidence>
<evidence type="ECO:0000313" key="9">
    <source>
        <dbReference type="EMBL" id="KAK9827341.1"/>
    </source>
</evidence>
<dbReference type="AlphaFoldDB" id="A0AAW1R0V6"/>
<evidence type="ECO:0000313" key="10">
    <source>
        <dbReference type="Proteomes" id="UP001445335"/>
    </source>
</evidence>
<evidence type="ECO:0000256" key="7">
    <source>
        <dbReference type="PROSITE-ProRule" id="PRU00221"/>
    </source>
</evidence>
<protein>
    <recommendedName>
        <fullName evidence="8">WD repeat-containing protein 75 second beta-propeller domain-containing protein</fullName>
    </recommendedName>
</protein>
<dbReference type="SUPFAM" id="SSF50998">
    <property type="entry name" value="Quinoprotein alcohol dehydrogenase-like"/>
    <property type="match status" value="2"/>
</dbReference>
<dbReference type="PANTHER" id="PTHR45176">
    <property type="entry name" value="TRANSDUCIN FAMILY PROTEIN / WD-40 REPEAT FAMILY PROTEIN-RELATED"/>
    <property type="match status" value="1"/>
</dbReference>
<accession>A0AAW1R0V6</accession>
<dbReference type="PROSITE" id="PS50294">
    <property type="entry name" value="WD_REPEATS_REGION"/>
    <property type="match status" value="2"/>
</dbReference>
<dbReference type="InterPro" id="IPR057644">
    <property type="entry name" value="Beta-prop_WDR75_2nd"/>
</dbReference>
<comment type="subcellular location">
    <subcellularLocation>
        <location evidence="1">Nucleus</location>
        <location evidence="1">Nucleolus</location>
    </subcellularLocation>
</comment>
<feature type="repeat" description="WD" evidence="7">
    <location>
        <begin position="435"/>
        <end position="466"/>
    </location>
</feature>
<dbReference type="SMART" id="SM00320">
    <property type="entry name" value="WD40"/>
    <property type="match status" value="4"/>
</dbReference>
<dbReference type="EMBL" id="JALJOU010000059">
    <property type="protein sequence ID" value="KAK9827341.1"/>
    <property type="molecule type" value="Genomic_DNA"/>
</dbReference>
<dbReference type="Pfam" id="PF23769">
    <property type="entry name" value="Beta-prop_WDR75_2nd"/>
    <property type="match status" value="1"/>
</dbReference>
<feature type="domain" description="WD repeat-containing protein 75 second beta-propeller" evidence="8">
    <location>
        <begin position="324"/>
        <end position="545"/>
    </location>
</feature>